<reference evidence="9 10" key="1">
    <citation type="journal article" date="2016" name="Nat. Commun.">
        <title>Thousands of microbial genomes shed light on interconnected biogeochemical processes in an aquifer system.</title>
        <authorList>
            <person name="Anantharaman K."/>
            <person name="Brown C.T."/>
            <person name="Hug L.A."/>
            <person name="Sharon I."/>
            <person name="Castelle C.J."/>
            <person name="Probst A.J."/>
            <person name="Thomas B.C."/>
            <person name="Singh A."/>
            <person name="Wilkins M.J."/>
            <person name="Karaoz U."/>
            <person name="Brodie E.L."/>
            <person name="Williams K.H."/>
            <person name="Hubbard S.S."/>
            <person name="Banfield J.F."/>
        </authorList>
    </citation>
    <scope>NUCLEOTIDE SEQUENCE [LARGE SCALE GENOMIC DNA]</scope>
</reference>
<dbReference type="GO" id="GO:0050897">
    <property type="term" value="F:cobalt ion binding"/>
    <property type="evidence" value="ECO:0007669"/>
    <property type="project" value="TreeGrafter"/>
</dbReference>
<feature type="transmembrane region" description="Helical" evidence="8">
    <location>
        <begin position="287"/>
        <end position="305"/>
    </location>
</feature>
<evidence type="ECO:0000256" key="8">
    <source>
        <dbReference type="SAM" id="Phobius"/>
    </source>
</evidence>
<dbReference type="Pfam" id="PF01544">
    <property type="entry name" value="CorA"/>
    <property type="match status" value="1"/>
</dbReference>
<evidence type="ECO:0000256" key="3">
    <source>
        <dbReference type="ARBA" id="ARBA00022448"/>
    </source>
</evidence>
<dbReference type="STRING" id="1802401.A3B21_02845"/>
<dbReference type="Gene3D" id="1.20.58.340">
    <property type="entry name" value="Magnesium transport protein CorA, transmembrane region"/>
    <property type="match status" value="2"/>
</dbReference>
<dbReference type="GO" id="GO:0015087">
    <property type="term" value="F:cobalt ion transmembrane transporter activity"/>
    <property type="evidence" value="ECO:0007669"/>
    <property type="project" value="TreeGrafter"/>
</dbReference>
<accession>A0A1F7USC8</accession>
<keyword evidence="4" id="KW-1003">Cell membrane</keyword>
<evidence type="ECO:0000313" key="9">
    <source>
        <dbReference type="EMBL" id="OGL81202.1"/>
    </source>
</evidence>
<name>A0A1F7USC8_9BACT</name>
<dbReference type="EMBL" id="MGEJ01000009">
    <property type="protein sequence ID" value="OGL81202.1"/>
    <property type="molecule type" value="Genomic_DNA"/>
</dbReference>
<sequence length="311" mass="36662">MTPSTIHTLKGKRYQWINAVKTSGEELQYLEKAYNLHPLDLKDCLPPIQRPKVVPRLDRKYIFAIFVFPLFNQKTREIEQQEIDFFIFKNKVITVHENSFMDLKNFFQLLELKPDHRDDLMADPTRFISQLLDELFDACFPMIFHISNDIDTLHTKVLHGRTKETVYEILRLKNNVVTFRKAMQPHRDLLRRLINLLPHYMKVSDDSLHTYDRLIDHTKEIWDHLETYNSAIDAVQDTHSTLLSLRLNDIMKTLTIFSIILLGLTLFSNLFIIPAYSTPLIGKLYDFWAILGLMMLGTLVVIGIFKKKKWL</sequence>
<comment type="similarity">
    <text evidence="2">Belongs to the CorA metal ion transporter (MIT) (TC 1.A.35) family.</text>
</comment>
<dbReference type="AlphaFoldDB" id="A0A1F7USC8"/>
<dbReference type="Gene3D" id="3.30.460.20">
    <property type="entry name" value="CorA soluble domain-like"/>
    <property type="match status" value="1"/>
</dbReference>
<evidence type="ECO:0000256" key="1">
    <source>
        <dbReference type="ARBA" id="ARBA00004651"/>
    </source>
</evidence>
<gene>
    <name evidence="9" type="ORF">A3B21_02845</name>
</gene>
<evidence type="ECO:0000256" key="7">
    <source>
        <dbReference type="ARBA" id="ARBA00023136"/>
    </source>
</evidence>
<evidence type="ECO:0000256" key="5">
    <source>
        <dbReference type="ARBA" id="ARBA00022692"/>
    </source>
</evidence>
<dbReference type="InterPro" id="IPR045863">
    <property type="entry name" value="CorA_TM1_TM2"/>
</dbReference>
<keyword evidence="7 8" id="KW-0472">Membrane</keyword>
<evidence type="ECO:0000256" key="4">
    <source>
        <dbReference type="ARBA" id="ARBA00022475"/>
    </source>
</evidence>
<dbReference type="InterPro" id="IPR002523">
    <property type="entry name" value="MgTranspt_CorA/ZnTranspt_ZntB"/>
</dbReference>
<dbReference type="PANTHER" id="PTHR46494:SF1">
    <property type="entry name" value="CORA FAMILY METAL ION TRANSPORTER (EUROFUNG)"/>
    <property type="match status" value="1"/>
</dbReference>
<dbReference type="PANTHER" id="PTHR46494">
    <property type="entry name" value="CORA FAMILY METAL ION TRANSPORTER (EUROFUNG)"/>
    <property type="match status" value="1"/>
</dbReference>
<protein>
    <recommendedName>
        <fullName evidence="11">Magnesium transport protein CorA</fullName>
    </recommendedName>
</protein>
<organism evidence="9 10">
    <name type="scientific">Candidatus Uhrbacteria bacterium RIFCSPLOWO2_01_FULL_47_24</name>
    <dbReference type="NCBI Taxonomy" id="1802401"/>
    <lineage>
        <taxon>Bacteria</taxon>
        <taxon>Candidatus Uhriibacteriota</taxon>
    </lineage>
</organism>
<comment type="subcellular location">
    <subcellularLocation>
        <location evidence="1">Cell membrane</location>
        <topology evidence="1">Multi-pass membrane protein</topology>
    </subcellularLocation>
</comment>
<dbReference type="GO" id="GO:0005886">
    <property type="term" value="C:plasma membrane"/>
    <property type="evidence" value="ECO:0007669"/>
    <property type="project" value="UniProtKB-SubCell"/>
</dbReference>
<dbReference type="SUPFAM" id="SSF144083">
    <property type="entry name" value="Magnesium transport protein CorA, transmembrane region"/>
    <property type="match status" value="1"/>
</dbReference>
<evidence type="ECO:0008006" key="11">
    <source>
        <dbReference type="Google" id="ProtNLM"/>
    </source>
</evidence>
<evidence type="ECO:0000313" key="10">
    <source>
        <dbReference type="Proteomes" id="UP000176897"/>
    </source>
</evidence>
<dbReference type="GO" id="GO:0000287">
    <property type="term" value="F:magnesium ion binding"/>
    <property type="evidence" value="ECO:0007669"/>
    <property type="project" value="TreeGrafter"/>
</dbReference>
<feature type="transmembrane region" description="Helical" evidence="8">
    <location>
        <begin position="254"/>
        <end position="275"/>
    </location>
</feature>
<proteinExistence type="inferred from homology"/>
<dbReference type="CDD" id="cd12822">
    <property type="entry name" value="TmCorA-like"/>
    <property type="match status" value="1"/>
</dbReference>
<dbReference type="InterPro" id="IPR045861">
    <property type="entry name" value="CorA_cytoplasmic_dom"/>
</dbReference>
<keyword evidence="5 8" id="KW-0812">Transmembrane</keyword>
<dbReference type="GO" id="GO:0015095">
    <property type="term" value="F:magnesium ion transmembrane transporter activity"/>
    <property type="evidence" value="ECO:0007669"/>
    <property type="project" value="TreeGrafter"/>
</dbReference>
<dbReference type="Proteomes" id="UP000176897">
    <property type="component" value="Unassembled WGS sequence"/>
</dbReference>
<keyword evidence="3" id="KW-0813">Transport</keyword>
<dbReference type="SUPFAM" id="SSF143865">
    <property type="entry name" value="CorA soluble domain-like"/>
    <property type="match status" value="1"/>
</dbReference>
<keyword evidence="6 8" id="KW-1133">Transmembrane helix</keyword>
<evidence type="ECO:0000256" key="6">
    <source>
        <dbReference type="ARBA" id="ARBA00022989"/>
    </source>
</evidence>
<evidence type="ECO:0000256" key="2">
    <source>
        <dbReference type="ARBA" id="ARBA00009765"/>
    </source>
</evidence>
<comment type="caution">
    <text evidence="9">The sequence shown here is derived from an EMBL/GenBank/DDBJ whole genome shotgun (WGS) entry which is preliminary data.</text>
</comment>